<comment type="caution">
    <text evidence="6">The sequence shown here is derived from an EMBL/GenBank/DDBJ whole genome shotgun (WGS) entry which is preliminary data.</text>
</comment>
<proteinExistence type="predicted"/>
<dbReference type="GO" id="GO:0051539">
    <property type="term" value="F:4 iron, 4 sulfur cluster binding"/>
    <property type="evidence" value="ECO:0007669"/>
    <property type="project" value="UniProtKB-KW"/>
</dbReference>
<gene>
    <name evidence="6" type="ORF">S01H4_14428</name>
</gene>
<evidence type="ECO:0000256" key="3">
    <source>
        <dbReference type="ARBA" id="ARBA00023004"/>
    </source>
</evidence>
<keyword evidence="3" id="KW-0408">Iron</keyword>
<dbReference type="InterPro" id="IPR017900">
    <property type="entry name" value="4Fe4S_Fe_S_CS"/>
</dbReference>
<evidence type="ECO:0000259" key="5">
    <source>
        <dbReference type="PROSITE" id="PS51379"/>
    </source>
</evidence>
<dbReference type="InterPro" id="IPR050157">
    <property type="entry name" value="PSI_iron-sulfur_center"/>
</dbReference>
<accession>X0ZMB0</accession>
<dbReference type="AlphaFoldDB" id="X0ZMB0"/>
<evidence type="ECO:0000256" key="1">
    <source>
        <dbReference type="ARBA" id="ARBA00022485"/>
    </source>
</evidence>
<sequence length="183" mass="19663">MVEVVDPDVSNMEPEVVAACTFPVKEGLEVDTAGKRAASVRTMMLEFMLARCPESAVIQSLAFNDGLENSRFSNDGDEDELCILCGLCVRVCRDLVGAAAIGYIYRGSDRVVGTPFQLNSEACIGCMACAAVCPTGAVRVEDQDGQRILHTWNTTVTLHTCPECGEPDVPGPMAFLKERVPVS</sequence>
<evidence type="ECO:0000256" key="4">
    <source>
        <dbReference type="ARBA" id="ARBA00023014"/>
    </source>
</evidence>
<dbReference type="EMBL" id="BART01006325">
    <property type="protein sequence ID" value="GAG61518.1"/>
    <property type="molecule type" value="Genomic_DNA"/>
</dbReference>
<name>X0ZMB0_9ZZZZ</name>
<dbReference type="Pfam" id="PF12838">
    <property type="entry name" value="Fer4_7"/>
    <property type="match status" value="1"/>
</dbReference>
<keyword evidence="2" id="KW-0479">Metal-binding</keyword>
<dbReference type="PANTHER" id="PTHR24960:SF79">
    <property type="entry name" value="PHOTOSYSTEM I IRON-SULFUR CENTER"/>
    <property type="match status" value="1"/>
</dbReference>
<dbReference type="PROSITE" id="PS51379">
    <property type="entry name" value="4FE4S_FER_2"/>
    <property type="match status" value="2"/>
</dbReference>
<feature type="non-terminal residue" evidence="6">
    <location>
        <position position="183"/>
    </location>
</feature>
<dbReference type="InterPro" id="IPR017896">
    <property type="entry name" value="4Fe4S_Fe-S-bd"/>
</dbReference>
<feature type="domain" description="4Fe-4S ferredoxin-type" evidence="5">
    <location>
        <begin position="72"/>
        <end position="104"/>
    </location>
</feature>
<evidence type="ECO:0000256" key="2">
    <source>
        <dbReference type="ARBA" id="ARBA00022723"/>
    </source>
</evidence>
<evidence type="ECO:0000313" key="6">
    <source>
        <dbReference type="EMBL" id="GAG61518.1"/>
    </source>
</evidence>
<feature type="domain" description="4Fe-4S ferredoxin-type" evidence="5">
    <location>
        <begin position="114"/>
        <end position="143"/>
    </location>
</feature>
<dbReference type="PANTHER" id="PTHR24960">
    <property type="entry name" value="PHOTOSYSTEM I IRON-SULFUR CENTER-RELATED"/>
    <property type="match status" value="1"/>
</dbReference>
<dbReference type="Gene3D" id="3.30.70.20">
    <property type="match status" value="1"/>
</dbReference>
<dbReference type="SUPFAM" id="SSF54862">
    <property type="entry name" value="4Fe-4S ferredoxins"/>
    <property type="match status" value="1"/>
</dbReference>
<dbReference type="PROSITE" id="PS00198">
    <property type="entry name" value="4FE4S_FER_1"/>
    <property type="match status" value="1"/>
</dbReference>
<dbReference type="GO" id="GO:0046872">
    <property type="term" value="F:metal ion binding"/>
    <property type="evidence" value="ECO:0007669"/>
    <property type="project" value="UniProtKB-KW"/>
</dbReference>
<keyword evidence="1" id="KW-0004">4Fe-4S</keyword>
<reference evidence="6" key="1">
    <citation type="journal article" date="2014" name="Front. Microbiol.">
        <title>High frequency of phylogenetically diverse reductive dehalogenase-homologous genes in deep subseafloor sedimentary metagenomes.</title>
        <authorList>
            <person name="Kawai M."/>
            <person name="Futagami T."/>
            <person name="Toyoda A."/>
            <person name="Takaki Y."/>
            <person name="Nishi S."/>
            <person name="Hori S."/>
            <person name="Arai W."/>
            <person name="Tsubouchi T."/>
            <person name="Morono Y."/>
            <person name="Uchiyama I."/>
            <person name="Ito T."/>
            <person name="Fujiyama A."/>
            <person name="Inagaki F."/>
            <person name="Takami H."/>
        </authorList>
    </citation>
    <scope>NUCLEOTIDE SEQUENCE</scope>
    <source>
        <strain evidence="6">Expedition CK06-06</strain>
    </source>
</reference>
<keyword evidence="4" id="KW-0411">Iron-sulfur</keyword>
<protein>
    <recommendedName>
        <fullName evidence="5">4Fe-4S ferredoxin-type domain-containing protein</fullName>
    </recommendedName>
</protein>
<organism evidence="6">
    <name type="scientific">marine sediment metagenome</name>
    <dbReference type="NCBI Taxonomy" id="412755"/>
    <lineage>
        <taxon>unclassified sequences</taxon>
        <taxon>metagenomes</taxon>
        <taxon>ecological metagenomes</taxon>
    </lineage>
</organism>
<dbReference type="Gene3D" id="3.10.20.740">
    <property type="match status" value="1"/>
</dbReference>